<dbReference type="SUPFAM" id="SSF54928">
    <property type="entry name" value="RNA-binding domain, RBD"/>
    <property type="match status" value="1"/>
</dbReference>
<dbReference type="SUPFAM" id="SSF56112">
    <property type="entry name" value="Protein kinase-like (PK-like)"/>
    <property type="match status" value="1"/>
</dbReference>
<dbReference type="PANTHER" id="PTHR24416">
    <property type="entry name" value="TYROSINE-PROTEIN KINASE RECEPTOR"/>
    <property type="match status" value="1"/>
</dbReference>
<dbReference type="InterPro" id="IPR050122">
    <property type="entry name" value="RTK"/>
</dbReference>
<sequence>TVTGHQFQLLETVTDHQFQLLGTVTDHQFQLLGTVTGTVPPLALFQTFGKSIYEAEWLTNSNGPQIVLLKIDGARAKKDAMFYVELSRHPHIVQTFGLVDDASSENTNSVMLLQEWAPEGNLFEYIQDRSTVLNEIVLCEIFIQIADAMSFLTHNHIIHGDLACRNILVFRFDEMDSKYNLVKLTDFGLSRSSSIYNAVACGSSTVMTIVPVRYAAPEILSEKRPEAYTEKSDIYSMGVLMWEAFSKGLVPWNEIEKDEDVAIKIINGERLKRPLVCNDENWSIIMKCLSKLSKDRPNFIDLKRSLTELQFQFLNIKKSSILIDIPNTTTTTMSNECKTAETLLKVNTTQCLEKENERIKCKARDIANQPFIEKIPCEYCQDLFNLDKHNAHEIDQRVLCGSAQEIYALTVKLYRFYISDINWLISASSTTKNAAVESKFTHTIHSIFDDTVGSLEDTILIKNLPENVTIGELDLLFSLAGEIKCYKTGKRQICIHSKSVNGTKRATITYVDRQSASNAVDQFNDEYADLFDKTIQVQIKKNKRKN</sequence>
<evidence type="ECO:0000313" key="5">
    <source>
        <dbReference type="EMBL" id="CAF4232729.1"/>
    </source>
</evidence>
<dbReference type="SMART" id="SM00360">
    <property type="entry name" value="RRM"/>
    <property type="match status" value="1"/>
</dbReference>
<feature type="non-terminal residue" evidence="4">
    <location>
        <position position="1"/>
    </location>
</feature>
<evidence type="ECO:0000256" key="1">
    <source>
        <dbReference type="PROSITE-ProRule" id="PRU00176"/>
    </source>
</evidence>
<dbReference type="InterPro" id="IPR008266">
    <property type="entry name" value="Tyr_kinase_AS"/>
</dbReference>
<dbReference type="OrthoDB" id="346907at2759"/>
<gene>
    <name evidence="4" type="ORF">GPM918_LOCUS31210</name>
    <name evidence="5" type="ORF">SRO942_LOCUS31848</name>
</gene>
<dbReference type="InterPro" id="IPR000504">
    <property type="entry name" value="RRM_dom"/>
</dbReference>
<dbReference type="GO" id="GO:0005524">
    <property type="term" value="F:ATP binding"/>
    <property type="evidence" value="ECO:0007669"/>
    <property type="project" value="InterPro"/>
</dbReference>
<protein>
    <recommendedName>
        <fullName evidence="7">Non-specific protein-tyrosine kinase</fullName>
    </recommendedName>
</protein>
<proteinExistence type="predicted"/>
<dbReference type="EMBL" id="CAJNOQ010015220">
    <property type="protein sequence ID" value="CAF1357470.1"/>
    <property type="molecule type" value="Genomic_DNA"/>
</dbReference>
<feature type="domain" description="Protein kinase" evidence="2">
    <location>
        <begin position="7"/>
        <end position="314"/>
    </location>
</feature>
<dbReference type="PROSITE" id="PS50102">
    <property type="entry name" value="RRM"/>
    <property type="match status" value="1"/>
</dbReference>
<dbReference type="GO" id="GO:0003723">
    <property type="term" value="F:RNA binding"/>
    <property type="evidence" value="ECO:0007669"/>
    <property type="project" value="UniProtKB-UniRule"/>
</dbReference>
<accession>A0A815HX20</accession>
<dbReference type="PROSITE" id="PS00109">
    <property type="entry name" value="PROTEIN_KINASE_TYR"/>
    <property type="match status" value="1"/>
</dbReference>
<feature type="domain" description="RRM" evidence="3">
    <location>
        <begin position="457"/>
        <end position="542"/>
    </location>
</feature>
<dbReference type="GO" id="GO:0007169">
    <property type="term" value="P:cell surface receptor protein tyrosine kinase signaling pathway"/>
    <property type="evidence" value="ECO:0007669"/>
    <property type="project" value="TreeGrafter"/>
</dbReference>
<dbReference type="GO" id="GO:0043235">
    <property type="term" value="C:receptor complex"/>
    <property type="evidence" value="ECO:0007669"/>
    <property type="project" value="TreeGrafter"/>
</dbReference>
<dbReference type="PROSITE" id="PS50011">
    <property type="entry name" value="PROTEIN_KINASE_DOM"/>
    <property type="match status" value="1"/>
</dbReference>
<dbReference type="GO" id="GO:0005886">
    <property type="term" value="C:plasma membrane"/>
    <property type="evidence" value="ECO:0007669"/>
    <property type="project" value="TreeGrafter"/>
</dbReference>
<keyword evidence="6" id="KW-1185">Reference proteome</keyword>
<dbReference type="InterPro" id="IPR012677">
    <property type="entry name" value="Nucleotide-bd_a/b_plait_sf"/>
</dbReference>
<evidence type="ECO:0000259" key="2">
    <source>
        <dbReference type="PROSITE" id="PS50011"/>
    </source>
</evidence>
<dbReference type="GO" id="GO:0004714">
    <property type="term" value="F:transmembrane receptor protein tyrosine kinase activity"/>
    <property type="evidence" value="ECO:0007669"/>
    <property type="project" value="TreeGrafter"/>
</dbReference>
<dbReference type="Gene3D" id="1.10.510.10">
    <property type="entry name" value="Transferase(Phosphotransferase) domain 1"/>
    <property type="match status" value="1"/>
</dbReference>
<dbReference type="AlphaFoldDB" id="A0A815HX20"/>
<comment type="caution">
    <text evidence="4">The sequence shown here is derived from an EMBL/GenBank/DDBJ whole genome shotgun (WGS) entry which is preliminary data.</text>
</comment>
<dbReference type="InterPro" id="IPR035979">
    <property type="entry name" value="RBD_domain_sf"/>
</dbReference>
<dbReference type="Pfam" id="PF07714">
    <property type="entry name" value="PK_Tyr_Ser-Thr"/>
    <property type="match status" value="1"/>
</dbReference>
<dbReference type="Proteomes" id="UP000663829">
    <property type="component" value="Unassembled WGS sequence"/>
</dbReference>
<dbReference type="PANTHER" id="PTHR24416:SF623">
    <property type="entry name" value="PROTEIN KINASE DOMAIN-CONTAINING PROTEIN"/>
    <property type="match status" value="1"/>
</dbReference>
<keyword evidence="1" id="KW-0694">RNA-binding</keyword>
<dbReference type="EMBL" id="CAJOBC010067904">
    <property type="protein sequence ID" value="CAF4232729.1"/>
    <property type="molecule type" value="Genomic_DNA"/>
</dbReference>
<dbReference type="Proteomes" id="UP000681722">
    <property type="component" value="Unassembled WGS sequence"/>
</dbReference>
<dbReference type="InterPro" id="IPR000719">
    <property type="entry name" value="Prot_kinase_dom"/>
</dbReference>
<organism evidence="4 6">
    <name type="scientific">Didymodactylos carnosus</name>
    <dbReference type="NCBI Taxonomy" id="1234261"/>
    <lineage>
        <taxon>Eukaryota</taxon>
        <taxon>Metazoa</taxon>
        <taxon>Spiralia</taxon>
        <taxon>Gnathifera</taxon>
        <taxon>Rotifera</taxon>
        <taxon>Eurotatoria</taxon>
        <taxon>Bdelloidea</taxon>
        <taxon>Philodinida</taxon>
        <taxon>Philodinidae</taxon>
        <taxon>Didymodactylos</taxon>
    </lineage>
</organism>
<evidence type="ECO:0000313" key="4">
    <source>
        <dbReference type="EMBL" id="CAF1357470.1"/>
    </source>
</evidence>
<evidence type="ECO:0000259" key="3">
    <source>
        <dbReference type="PROSITE" id="PS50102"/>
    </source>
</evidence>
<reference evidence="4" key="1">
    <citation type="submission" date="2021-02" db="EMBL/GenBank/DDBJ databases">
        <authorList>
            <person name="Nowell W R."/>
        </authorList>
    </citation>
    <scope>NUCLEOTIDE SEQUENCE</scope>
</reference>
<dbReference type="InterPro" id="IPR011009">
    <property type="entry name" value="Kinase-like_dom_sf"/>
</dbReference>
<evidence type="ECO:0008006" key="7">
    <source>
        <dbReference type="Google" id="ProtNLM"/>
    </source>
</evidence>
<dbReference type="Gene3D" id="3.30.70.330">
    <property type="match status" value="1"/>
</dbReference>
<name>A0A815HX20_9BILA</name>
<dbReference type="InterPro" id="IPR001245">
    <property type="entry name" value="Ser-Thr/Tyr_kinase_cat_dom"/>
</dbReference>
<evidence type="ECO:0000313" key="6">
    <source>
        <dbReference type="Proteomes" id="UP000663829"/>
    </source>
</evidence>